<comment type="subunit">
    <text evidence="7">The complex comprises the extracytoplasmic solute receptor protein and the two transmembrane proteins.</text>
</comment>
<dbReference type="EMBL" id="CP025612">
    <property type="protein sequence ID" value="AUN32452.1"/>
    <property type="molecule type" value="Genomic_DNA"/>
</dbReference>
<feature type="transmembrane region" description="Helical" evidence="7">
    <location>
        <begin position="117"/>
        <end position="136"/>
    </location>
</feature>
<keyword evidence="6 7" id="KW-0472">Membrane</keyword>
<comment type="similarity">
    <text evidence="7">Belongs to the TRAP transporter small permease family.</text>
</comment>
<dbReference type="RefSeq" id="WP_102113990.1">
    <property type="nucleotide sequence ID" value="NZ_BMGN01000007.1"/>
</dbReference>
<evidence type="ECO:0000256" key="4">
    <source>
        <dbReference type="ARBA" id="ARBA00022692"/>
    </source>
</evidence>
<evidence type="ECO:0000256" key="7">
    <source>
        <dbReference type="RuleBase" id="RU369079"/>
    </source>
</evidence>
<dbReference type="KEGG" id="ncb:C0V82_18990"/>
<evidence type="ECO:0000256" key="3">
    <source>
        <dbReference type="ARBA" id="ARBA00022475"/>
    </source>
</evidence>
<evidence type="ECO:0000256" key="5">
    <source>
        <dbReference type="ARBA" id="ARBA00022989"/>
    </source>
</evidence>
<dbReference type="OrthoDB" id="7428219at2"/>
<evidence type="ECO:0000313" key="9">
    <source>
        <dbReference type="EMBL" id="AUN32452.1"/>
    </source>
</evidence>
<keyword evidence="10" id="KW-1185">Reference proteome</keyword>
<dbReference type="InterPro" id="IPR055348">
    <property type="entry name" value="DctQ"/>
</dbReference>
<dbReference type="AlphaFoldDB" id="A0A2K9NH83"/>
<keyword evidence="7" id="KW-0997">Cell inner membrane</keyword>
<keyword evidence="2 7" id="KW-0813">Transport</keyword>
<keyword evidence="5 7" id="KW-1133">Transmembrane helix</keyword>
<comment type="function">
    <text evidence="7">Part of the tripartite ATP-independent periplasmic (TRAP) transport system.</text>
</comment>
<evidence type="ECO:0000313" key="10">
    <source>
        <dbReference type="Proteomes" id="UP000234752"/>
    </source>
</evidence>
<evidence type="ECO:0000256" key="6">
    <source>
        <dbReference type="ARBA" id="ARBA00023136"/>
    </source>
</evidence>
<dbReference type="GO" id="GO:0005886">
    <property type="term" value="C:plasma membrane"/>
    <property type="evidence" value="ECO:0007669"/>
    <property type="project" value="UniProtKB-SubCell"/>
</dbReference>
<evidence type="ECO:0000259" key="8">
    <source>
        <dbReference type="Pfam" id="PF04290"/>
    </source>
</evidence>
<keyword evidence="4 7" id="KW-0812">Transmembrane</keyword>
<feature type="transmembrane region" description="Helical" evidence="7">
    <location>
        <begin position="79"/>
        <end position="97"/>
    </location>
</feature>
<keyword evidence="3" id="KW-1003">Cell membrane</keyword>
<dbReference type="Proteomes" id="UP000234752">
    <property type="component" value="Chromosome eg_2"/>
</dbReference>
<comment type="subcellular location">
    <subcellularLocation>
        <location evidence="7">Cell inner membrane</location>
        <topology evidence="7">Multi-pass membrane protein</topology>
    </subcellularLocation>
    <subcellularLocation>
        <location evidence="1">Cell membrane</location>
        <topology evidence="1">Multi-pass membrane protein</topology>
    </subcellularLocation>
</comment>
<comment type="caution">
    <text evidence="7">Lacks conserved residue(s) required for the propagation of feature annotation.</text>
</comment>
<accession>A0A2K9NH83</accession>
<organism evidence="9 10">
    <name type="scientific">Niveispirillum cyanobacteriorum</name>
    <dbReference type="NCBI Taxonomy" id="1612173"/>
    <lineage>
        <taxon>Bacteria</taxon>
        <taxon>Pseudomonadati</taxon>
        <taxon>Pseudomonadota</taxon>
        <taxon>Alphaproteobacteria</taxon>
        <taxon>Rhodospirillales</taxon>
        <taxon>Azospirillaceae</taxon>
        <taxon>Niveispirillum</taxon>
    </lineage>
</organism>
<sequence>MLGAAGLLMAMSADAIAVLGRHVGFTLLGAIEVVQASVVLAASAAMVGATLSGAHARVHILIERLGPTWHQRYDRASDLACCLFFLFLAAGSAWVAADLWSGFEVTEILGLPLRWLRVVWIGSCLLIAVLFLMRALGKGGNHES</sequence>
<evidence type="ECO:0000256" key="2">
    <source>
        <dbReference type="ARBA" id="ARBA00022448"/>
    </source>
</evidence>
<dbReference type="Pfam" id="PF04290">
    <property type="entry name" value="DctQ"/>
    <property type="match status" value="1"/>
</dbReference>
<dbReference type="GO" id="GO:0022857">
    <property type="term" value="F:transmembrane transporter activity"/>
    <property type="evidence" value="ECO:0007669"/>
    <property type="project" value="UniProtKB-UniRule"/>
</dbReference>
<reference evidence="9 10" key="1">
    <citation type="submission" date="2017-12" db="EMBL/GenBank/DDBJ databases">
        <title>Genomes of bacteria within cyanobacterial aggregates.</title>
        <authorList>
            <person name="Cai H."/>
        </authorList>
    </citation>
    <scope>NUCLEOTIDE SEQUENCE [LARGE SCALE GENOMIC DNA]</scope>
    <source>
        <strain evidence="9 10">TH16</strain>
    </source>
</reference>
<protein>
    <recommendedName>
        <fullName evidence="7">TRAP transporter small permease protein</fullName>
    </recommendedName>
</protein>
<evidence type="ECO:0000256" key="1">
    <source>
        <dbReference type="ARBA" id="ARBA00004651"/>
    </source>
</evidence>
<feature type="transmembrane region" description="Helical" evidence="7">
    <location>
        <begin position="39"/>
        <end position="58"/>
    </location>
</feature>
<proteinExistence type="inferred from homology"/>
<feature type="domain" description="Tripartite ATP-independent periplasmic transporters DctQ component" evidence="8">
    <location>
        <begin position="16"/>
        <end position="136"/>
    </location>
</feature>
<gene>
    <name evidence="9" type="ORF">C0V82_18990</name>
</gene>
<name>A0A2K9NH83_9PROT</name>